<organism evidence="1 2">
    <name type="scientific">Sedimentitalea xiamensis</name>
    <dbReference type="NCBI Taxonomy" id="3050037"/>
    <lineage>
        <taxon>Bacteria</taxon>
        <taxon>Pseudomonadati</taxon>
        <taxon>Pseudomonadota</taxon>
        <taxon>Alphaproteobacteria</taxon>
        <taxon>Rhodobacterales</taxon>
        <taxon>Paracoccaceae</taxon>
        <taxon>Sedimentitalea</taxon>
    </lineage>
</organism>
<accession>A0ABT7FKG7</accession>
<protein>
    <recommendedName>
        <fullName evidence="3">DDE superfamily endonuclease</fullName>
    </recommendedName>
</protein>
<evidence type="ECO:0000313" key="1">
    <source>
        <dbReference type="EMBL" id="MDK3075637.1"/>
    </source>
</evidence>
<dbReference type="Proteomes" id="UP001227126">
    <property type="component" value="Unassembled WGS sequence"/>
</dbReference>
<comment type="caution">
    <text evidence="1">The sequence shown here is derived from an EMBL/GenBank/DDBJ whole genome shotgun (WGS) entry which is preliminary data.</text>
</comment>
<dbReference type="Gene3D" id="3.30.420.10">
    <property type="entry name" value="Ribonuclease H-like superfamily/Ribonuclease H"/>
    <property type="match status" value="1"/>
</dbReference>
<dbReference type="EMBL" id="JASNJE010000045">
    <property type="protein sequence ID" value="MDK3075637.1"/>
    <property type="molecule type" value="Genomic_DNA"/>
</dbReference>
<reference evidence="1 2" key="1">
    <citation type="submission" date="2023-05" db="EMBL/GenBank/DDBJ databases">
        <title>Sedimentitalea sp. nov. JM2-8.</title>
        <authorList>
            <person name="Huang J."/>
        </authorList>
    </citation>
    <scope>NUCLEOTIDE SEQUENCE [LARGE SCALE GENOMIC DNA]</scope>
    <source>
        <strain evidence="1 2">JM2-8</strain>
    </source>
</reference>
<name>A0ABT7FKG7_9RHOB</name>
<evidence type="ECO:0008006" key="3">
    <source>
        <dbReference type="Google" id="ProtNLM"/>
    </source>
</evidence>
<gene>
    <name evidence="1" type="ORF">QO034_21450</name>
</gene>
<keyword evidence="2" id="KW-1185">Reference proteome</keyword>
<dbReference type="InterPro" id="IPR036397">
    <property type="entry name" value="RNaseH_sf"/>
</dbReference>
<sequence>PPYSPDLTPIEQAFSKLKAHLRKAGARTFTELFSALGRICARLIQKCFNNNSLRGVTPCREVWCEDQ</sequence>
<evidence type="ECO:0000313" key="2">
    <source>
        <dbReference type="Proteomes" id="UP001227126"/>
    </source>
</evidence>
<feature type="non-terminal residue" evidence="1">
    <location>
        <position position="1"/>
    </location>
</feature>
<proteinExistence type="predicted"/>